<keyword evidence="7" id="KW-1185">Reference proteome</keyword>
<dbReference type="InterPro" id="IPR003594">
    <property type="entry name" value="HATPase_dom"/>
</dbReference>
<accession>A0A5C4W724</accession>
<evidence type="ECO:0000256" key="3">
    <source>
        <dbReference type="ARBA" id="ARBA00023012"/>
    </source>
</evidence>
<dbReference type="InterPro" id="IPR050482">
    <property type="entry name" value="Sensor_HK_TwoCompSys"/>
</dbReference>
<name>A0A5C4W724_9ACTN</name>
<dbReference type="Pfam" id="PF07730">
    <property type="entry name" value="HisKA_3"/>
    <property type="match status" value="1"/>
</dbReference>
<dbReference type="AlphaFoldDB" id="A0A5C4W724"/>
<organism evidence="6 7">
    <name type="scientific">Nonomuraea phyllanthi</name>
    <dbReference type="NCBI Taxonomy" id="2219224"/>
    <lineage>
        <taxon>Bacteria</taxon>
        <taxon>Bacillati</taxon>
        <taxon>Actinomycetota</taxon>
        <taxon>Actinomycetes</taxon>
        <taxon>Streptosporangiales</taxon>
        <taxon>Streptosporangiaceae</taxon>
        <taxon>Nonomuraea</taxon>
    </lineage>
</organism>
<evidence type="ECO:0000259" key="4">
    <source>
        <dbReference type="Pfam" id="PF02518"/>
    </source>
</evidence>
<evidence type="ECO:0000256" key="1">
    <source>
        <dbReference type="ARBA" id="ARBA00022679"/>
    </source>
</evidence>
<dbReference type="SUPFAM" id="SSF55874">
    <property type="entry name" value="ATPase domain of HSP90 chaperone/DNA topoisomerase II/histidine kinase"/>
    <property type="match status" value="1"/>
</dbReference>
<protein>
    <submittedName>
        <fullName evidence="6">Two-component sensor histidine kinase</fullName>
    </submittedName>
</protein>
<sequence length="369" mass="39799">MRRMEPNTWAGLVVFLMAVAVGAPTLLGLSPTVVPRALWTTLFVGLLAGLMFSALWEETGLWPARIAHVLSVVLGWAVVLTAPRAGWLPILLIFTAAMAAYVLPAWGGPVVIALNTGVIGLTASLLSAPGDQILLNALLYLLIQSATLLSTTAIIREQRMRRELAEAHVELRAASTILADTTRAHERLRIARELHDLIGHQLTALALELEVARHHEGAEAHEHVERANAVARELLGDVRKTVGQLRADAPDLRESLTAVVRDIPGLDISVRIDDDVQAGEELTETLIRVVQEIVTNTIRHAAATTLRIRIETMPDHAVRLTSVDDGRGSPDVRPGNGLRGLAERIGAMGGDVRLDGSNGFRITATVPAR</sequence>
<feature type="domain" description="Signal transduction histidine kinase subgroup 3 dimerisation and phosphoacceptor" evidence="5">
    <location>
        <begin position="186"/>
        <end position="248"/>
    </location>
</feature>
<dbReference type="Gene3D" id="1.20.5.1930">
    <property type="match status" value="1"/>
</dbReference>
<dbReference type="Proteomes" id="UP000312512">
    <property type="component" value="Unassembled WGS sequence"/>
</dbReference>
<evidence type="ECO:0000313" key="6">
    <source>
        <dbReference type="EMBL" id="KAB8192024.1"/>
    </source>
</evidence>
<gene>
    <name evidence="6" type="ORF">FH608_029285</name>
</gene>
<comment type="caution">
    <text evidence="6">The sequence shown here is derived from an EMBL/GenBank/DDBJ whole genome shotgun (WGS) entry which is preliminary data.</text>
</comment>
<evidence type="ECO:0000259" key="5">
    <source>
        <dbReference type="Pfam" id="PF07730"/>
    </source>
</evidence>
<dbReference type="RefSeq" id="WP_139633832.1">
    <property type="nucleotide sequence ID" value="NZ_VDLX02000011.1"/>
</dbReference>
<reference evidence="6 7" key="1">
    <citation type="submission" date="2019-10" db="EMBL/GenBank/DDBJ databases">
        <title>Nonomuraea sp. nov., isolated from Phyllanthus amarus.</title>
        <authorList>
            <person name="Klykleung N."/>
            <person name="Tanasupawat S."/>
        </authorList>
    </citation>
    <scope>NUCLEOTIDE SEQUENCE [LARGE SCALE GENOMIC DNA]</scope>
    <source>
        <strain evidence="6 7">PA1-10</strain>
    </source>
</reference>
<feature type="domain" description="Histidine kinase/HSP90-like ATPase" evidence="4">
    <location>
        <begin position="284"/>
        <end position="368"/>
    </location>
</feature>
<dbReference type="PANTHER" id="PTHR24421">
    <property type="entry name" value="NITRATE/NITRITE SENSOR PROTEIN NARX-RELATED"/>
    <property type="match status" value="1"/>
</dbReference>
<dbReference type="EMBL" id="VDLX02000011">
    <property type="protein sequence ID" value="KAB8192024.1"/>
    <property type="molecule type" value="Genomic_DNA"/>
</dbReference>
<dbReference type="GO" id="GO:0000155">
    <property type="term" value="F:phosphorelay sensor kinase activity"/>
    <property type="evidence" value="ECO:0007669"/>
    <property type="project" value="InterPro"/>
</dbReference>
<dbReference type="OrthoDB" id="5241784at2"/>
<dbReference type="PANTHER" id="PTHR24421:SF59">
    <property type="entry name" value="OXYGEN SENSOR HISTIDINE KINASE NREB"/>
    <property type="match status" value="1"/>
</dbReference>
<dbReference type="Gene3D" id="3.30.565.10">
    <property type="entry name" value="Histidine kinase-like ATPase, C-terminal domain"/>
    <property type="match status" value="1"/>
</dbReference>
<dbReference type="Pfam" id="PF02518">
    <property type="entry name" value="HATPase_c"/>
    <property type="match status" value="1"/>
</dbReference>
<dbReference type="CDD" id="cd16917">
    <property type="entry name" value="HATPase_UhpB-NarQ-NarX-like"/>
    <property type="match status" value="1"/>
</dbReference>
<keyword evidence="2 6" id="KW-0418">Kinase</keyword>
<dbReference type="InterPro" id="IPR036890">
    <property type="entry name" value="HATPase_C_sf"/>
</dbReference>
<keyword evidence="1" id="KW-0808">Transferase</keyword>
<dbReference type="GO" id="GO:0046983">
    <property type="term" value="F:protein dimerization activity"/>
    <property type="evidence" value="ECO:0007669"/>
    <property type="project" value="InterPro"/>
</dbReference>
<keyword evidence="3" id="KW-0902">Two-component regulatory system</keyword>
<proteinExistence type="predicted"/>
<dbReference type="GO" id="GO:0016020">
    <property type="term" value="C:membrane"/>
    <property type="evidence" value="ECO:0007669"/>
    <property type="project" value="InterPro"/>
</dbReference>
<evidence type="ECO:0000256" key="2">
    <source>
        <dbReference type="ARBA" id="ARBA00022777"/>
    </source>
</evidence>
<dbReference type="InterPro" id="IPR011712">
    <property type="entry name" value="Sig_transdc_His_kin_sub3_dim/P"/>
</dbReference>
<evidence type="ECO:0000313" key="7">
    <source>
        <dbReference type="Proteomes" id="UP000312512"/>
    </source>
</evidence>